<feature type="transmembrane region" description="Helical" evidence="5">
    <location>
        <begin position="301"/>
        <end position="322"/>
    </location>
</feature>
<feature type="transmembrane region" description="Helical" evidence="5">
    <location>
        <begin position="857"/>
        <end position="881"/>
    </location>
</feature>
<reference evidence="7 8" key="1">
    <citation type="submission" date="2014-07" db="EMBL/GenBank/DDBJ databases">
        <title>Genomic and transcriptomic analysis on Apis cerana provide comprehensive insights into honey bee biology.</title>
        <authorList>
            <person name="Diao Q."/>
            <person name="Sun L."/>
            <person name="Zheng H."/>
            <person name="Zheng H."/>
            <person name="Xu S."/>
            <person name="Wang S."/>
            <person name="Zeng Z."/>
            <person name="Hu F."/>
            <person name="Su S."/>
            <person name="Wu J."/>
        </authorList>
    </citation>
    <scope>NUCLEOTIDE SEQUENCE [LARGE SCALE GENOMIC DNA]</scope>
    <source>
        <tissue evidence="7">Pupae without intestine</tissue>
    </source>
</reference>
<evidence type="ECO:0000256" key="2">
    <source>
        <dbReference type="ARBA" id="ARBA00022692"/>
    </source>
</evidence>
<evidence type="ECO:0000256" key="1">
    <source>
        <dbReference type="ARBA" id="ARBA00004141"/>
    </source>
</evidence>
<sequence>MPPQEKFETSMHLNNSRDNNLNCQNSMDIQIPEANEVKEETKDLDFDELLPYVGEFGLYQKILFILMIPFTSFVAWVYFSQIFITLIPEKYWCWVPELKNLTSNERLSLAIPLDREGYSRCSMYDVNYTLILLNESYVPNPLWPTKTCQHGWEFNYSDVPYATVATELEWVCQYDSLPTVAQSIFFIGAIFGGLIFGWIADQYGRIPALIGANMMGFLAGVATAFTNTFWQFALCRFFVGFAFDNCFTMMYILESSFFVINERNRALIQHHAIAQVLANLKDWKRLEEKLLEYVGPKWRTFVANMSIAMFFTFASCILPWIAYFLLDWRMTCIATSVPLVLAIATPWLIPESARWLVSQGQVDKAINILGKFERINGTKETCARICKEEEADKTYSVLDLFKTPRLRNITILFIIIWMAISLVFDGHVRNVNNLGLNVFVTFTIAAATELPADTFLTLVLDRWGRRWLACCSLVISGVFSIWASIVSNHIYTATLAILGRFWINISYNIGLQYAAEVLPTVVRAQGVALIHIMGYVASILAPFVVYLDVVSSILPLLVLGTLGIICGLLTLFLPETLDKDLPQTLQDGEDFGKDQKMWDFPCIERKHKDEEISPVAMFRSFSRCSTRNSMRASLRGETLRSNMIRRSSIKSKKFKSSVIEVEKFEMKNHKSSNNSIGPTEMTRLRPKLESFDDILPHVGDYGRYQWLLLLSLLPYGMTYAFLYFSQFFITITPTEHWCRIDELRNSNFTQEEKIQIAIPLTNEYPYYDQCYRKDLDLKEILKSNKDPRSLEFQTNRTVECTQWEYNFTKIPYSSIGTELDWVCNREYLISTAQAIFFCGSIVGGFLVGWIADHKGRIPALMFCNSIALLSSIATASANSFWSFAICRFLTGLAFDNCINIPLIIVLEYMAVSKRTLVVNVAFGLYFAIASTILPWMAYYISNWRYFTYVTAIPLLSVIITPWILPESARCLTVISFDGHVYSLKLIQSSVFVSFSIACFTELPAGLLLTLLLDRWGRRFCGFLTLTLTCLLSIAELMLYSMTAKLIMSVLSRFCLNMAANVGLQYAAELLPTPVRSQGVSLIHIFGIVAHSLAPYITDSAKIWEEFPMLIISMVSCLGAAFVLFLPETVGQNLPQTIKQGEEFGKEQRFWNLPCYQKSHFNF</sequence>
<feature type="transmembrane region" description="Helical" evidence="5">
    <location>
        <begin position="1019"/>
        <end position="1039"/>
    </location>
</feature>
<feature type="transmembrane region" description="Helical" evidence="5">
    <location>
        <begin position="834"/>
        <end position="851"/>
    </location>
</feature>
<feature type="transmembrane region" description="Helical" evidence="5">
    <location>
        <begin position="553"/>
        <end position="573"/>
    </location>
</feature>
<evidence type="ECO:0000313" key="7">
    <source>
        <dbReference type="EMBL" id="PBC26059.1"/>
    </source>
</evidence>
<keyword evidence="2 5" id="KW-0812">Transmembrane</keyword>
<accession>A0A2A3E4H2</accession>
<dbReference type="Pfam" id="PF00083">
    <property type="entry name" value="Sugar_tr"/>
    <property type="match status" value="3"/>
</dbReference>
<feature type="transmembrane region" description="Helical" evidence="5">
    <location>
        <begin position="328"/>
        <end position="349"/>
    </location>
</feature>
<feature type="transmembrane region" description="Helical" evidence="5">
    <location>
        <begin position="1108"/>
        <end position="1125"/>
    </location>
</feature>
<evidence type="ECO:0000259" key="6">
    <source>
        <dbReference type="PROSITE" id="PS50850"/>
    </source>
</evidence>
<keyword evidence="3 5" id="KW-1133">Transmembrane helix</keyword>
<feature type="transmembrane region" description="Helical" evidence="5">
    <location>
        <begin position="916"/>
        <end position="938"/>
    </location>
</feature>
<keyword evidence="8" id="KW-1185">Reference proteome</keyword>
<dbReference type="Gene3D" id="1.20.1250.20">
    <property type="entry name" value="MFS general substrate transporter like domains"/>
    <property type="match status" value="3"/>
</dbReference>
<feature type="domain" description="Major facilitator superfamily (MFS) profile" evidence="6">
    <location>
        <begin position="120"/>
        <end position="578"/>
    </location>
</feature>
<dbReference type="STRING" id="94128.A0A2A3E4H2"/>
<dbReference type="GO" id="GO:0016020">
    <property type="term" value="C:membrane"/>
    <property type="evidence" value="ECO:0007669"/>
    <property type="project" value="UniProtKB-SubCell"/>
</dbReference>
<dbReference type="InterPro" id="IPR020846">
    <property type="entry name" value="MFS_dom"/>
</dbReference>
<feature type="domain" description="Major facilitator superfamily (MFS) profile" evidence="6">
    <location>
        <begin position="754"/>
        <end position="1162"/>
    </location>
</feature>
<comment type="subcellular location">
    <subcellularLocation>
        <location evidence="1">Membrane</location>
        <topology evidence="1">Multi-pass membrane protein</topology>
    </subcellularLocation>
</comment>
<feature type="transmembrane region" description="Helical" evidence="5">
    <location>
        <begin position="406"/>
        <end position="424"/>
    </location>
</feature>
<dbReference type="SUPFAM" id="SSF103473">
    <property type="entry name" value="MFS general substrate transporter"/>
    <property type="match status" value="3"/>
</dbReference>
<feature type="transmembrane region" description="Helical" evidence="5">
    <location>
        <begin position="206"/>
        <end position="225"/>
    </location>
</feature>
<evidence type="ECO:0000313" key="8">
    <source>
        <dbReference type="Proteomes" id="UP000242457"/>
    </source>
</evidence>
<dbReference type="EMBL" id="KZ288416">
    <property type="protein sequence ID" value="PBC26059.1"/>
    <property type="molecule type" value="Genomic_DNA"/>
</dbReference>
<protein>
    <submittedName>
        <fullName evidence="7">Organic cation transporter protein</fullName>
    </submittedName>
</protein>
<feature type="transmembrane region" description="Helical" evidence="5">
    <location>
        <begin position="467"/>
        <end position="485"/>
    </location>
</feature>
<dbReference type="PROSITE" id="PS50850">
    <property type="entry name" value="MFS"/>
    <property type="match status" value="2"/>
</dbReference>
<dbReference type="PANTHER" id="PTHR24064">
    <property type="entry name" value="SOLUTE CARRIER FAMILY 22 MEMBER"/>
    <property type="match status" value="1"/>
</dbReference>
<dbReference type="CDD" id="cd17317">
    <property type="entry name" value="MFS_SLC22"/>
    <property type="match status" value="1"/>
</dbReference>
<feature type="transmembrane region" description="Helical" evidence="5">
    <location>
        <begin position="237"/>
        <end position="260"/>
    </location>
</feature>
<proteinExistence type="predicted"/>
<dbReference type="InterPro" id="IPR036259">
    <property type="entry name" value="MFS_trans_sf"/>
</dbReference>
<evidence type="ECO:0000256" key="5">
    <source>
        <dbReference type="SAM" id="Phobius"/>
    </source>
</evidence>
<evidence type="ECO:0000256" key="3">
    <source>
        <dbReference type="ARBA" id="ARBA00022989"/>
    </source>
</evidence>
<dbReference type="OrthoDB" id="6884957at2759"/>
<dbReference type="InterPro" id="IPR005828">
    <property type="entry name" value="MFS_sugar_transport-like"/>
</dbReference>
<gene>
    <name evidence="7" type="ORF">APICC_08729</name>
</gene>
<dbReference type="Proteomes" id="UP000242457">
    <property type="component" value="Unassembled WGS sequence"/>
</dbReference>
<dbReference type="AlphaFoldDB" id="A0A2A3E4H2"/>
<organism evidence="7 8">
    <name type="scientific">Apis cerana cerana</name>
    <name type="common">Oriental honeybee</name>
    <dbReference type="NCBI Taxonomy" id="94128"/>
    <lineage>
        <taxon>Eukaryota</taxon>
        <taxon>Metazoa</taxon>
        <taxon>Ecdysozoa</taxon>
        <taxon>Arthropoda</taxon>
        <taxon>Hexapoda</taxon>
        <taxon>Insecta</taxon>
        <taxon>Pterygota</taxon>
        <taxon>Neoptera</taxon>
        <taxon>Endopterygota</taxon>
        <taxon>Hymenoptera</taxon>
        <taxon>Apocrita</taxon>
        <taxon>Aculeata</taxon>
        <taxon>Apoidea</taxon>
        <taxon>Anthophila</taxon>
        <taxon>Apidae</taxon>
        <taxon>Apis</taxon>
    </lineage>
</organism>
<feature type="transmembrane region" description="Helical" evidence="5">
    <location>
        <begin position="62"/>
        <end position="87"/>
    </location>
</feature>
<feature type="transmembrane region" description="Helical" evidence="5">
    <location>
        <begin position="180"/>
        <end position="199"/>
    </location>
</feature>
<feature type="transmembrane region" description="Helical" evidence="5">
    <location>
        <begin position="985"/>
        <end position="1012"/>
    </location>
</feature>
<feature type="transmembrane region" description="Helical" evidence="5">
    <location>
        <begin position="945"/>
        <end position="965"/>
    </location>
</feature>
<keyword evidence="4 5" id="KW-0472">Membrane</keyword>
<dbReference type="GO" id="GO:0022857">
    <property type="term" value="F:transmembrane transporter activity"/>
    <property type="evidence" value="ECO:0007669"/>
    <property type="project" value="InterPro"/>
</dbReference>
<feature type="transmembrane region" description="Helical" evidence="5">
    <location>
        <begin position="436"/>
        <end position="460"/>
    </location>
</feature>
<feature type="transmembrane region" description="Helical" evidence="5">
    <location>
        <begin position="491"/>
        <end position="515"/>
    </location>
</feature>
<feature type="transmembrane region" description="Helical" evidence="5">
    <location>
        <begin position="527"/>
        <end position="547"/>
    </location>
</feature>
<evidence type="ECO:0000256" key="4">
    <source>
        <dbReference type="ARBA" id="ARBA00023136"/>
    </source>
</evidence>
<name>A0A2A3E4H2_APICC</name>